<evidence type="ECO:0000313" key="3">
    <source>
        <dbReference type="Proteomes" id="UP001165121"/>
    </source>
</evidence>
<dbReference type="Proteomes" id="UP001165121">
    <property type="component" value="Unassembled WGS sequence"/>
</dbReference>
<dbReference type="AlphaFoldDB" id="A0A9W7D291"/>
<keyword evidence="3" id="KW-1185">Reference proteome</keyword>
<protein>
    <submittedName>
        <fullName evidence="2">Unnamed protein product</fullName>
    </submittedName>
</protein>
<evidence type="ECO:0000256" key="1">
    <source>
        <dbReference type="SAM" id="MobiDB-lite"/>
    </source>
</evidence>
<feature type="region of interest" description="Disordered" evidence="1">
    <location>
        <begin position="25"/>
        <end position="58"/>
    </location>
</feature>
<reference evidence="2" key="1">
    <citation type="submission" date="2023-04" db="EMBL/GenBank/DDBJ databases">
        <title>Phytophthora fragariaefolia NBRC 109709.</title>
        <authorList>
            <person name="Ichikawa N."/>
            <person name="Sato H."/>
            <person name="Tonouchi N."/>
        </authorList>
    </citation>
    <scope>NUCLEOTIDE SEQUENCE</scope>
    <source>
        <strain evidence="2">NBRC 109709</strain>
    </source>
</reference>
<organism evidence="2 3">
    <name type="scientific">Phytophthora fragariaefolia</name>
    <dbReference type="NCBI Taxonomy" id="1490495"/>
    <lineage>
        <taxon>Eukaryota</taxon>
        <taxon>Sar</taxon>
        <taxon>Stramenopiles</taxon>
        <taxon>Oomycota</taxon>
        <taxon>Peronosporomycetes</taxon>
        <taxon>Peronosporales</taxon>
        <taxon>Peronosporaceae</taxon>
        <taxon>Phytophthora</taxon>
    </lineage>
</organism>
<sequence>MGRQRRGVLGCTNLPVLTHNCDARAGPRHLPSPRGATWATTQGAKAARRGEAPTGDNDTIDQRLHTVQFKPTRHEKFKLPLICSSIGGMAVRDGQCRTKRKLSPQEAQLAEHEQAKVRCTGRVEDIVRSTRLTFFLSLRLPRSCCSSVWTQLVLAATIDAHETASKSYKNEHWYTSPIGLGSKKSVLLAALKSRDPGGSGFITSKQMIEALQAPNFGLDERQALTLLNDFNAQLIDQGAKVPYRNFVRHLRLPDDRPDQSGQDPTIYYQESYLNRVRTHAAQLIEKVTAVNMTPSRSNSTGNMHSSPRERNATVLPAVTPKGPCKDSTLSQRNGASEYAIHATLTLLIRGFVFQIWTGYHLTSTKRENSDEQKPRLASC</sequence>
<dbReference type="OrthoDB" id="167467at2759"/>
<proteinExistence type="predicted"/>
<evidence type="ECO:0000313" key="2">
    <source>
        <dbReference type="EMBL" id="GMF48001.1"/>
    </source>
</evidence>
<gene>
    <name evidence="2" type="ORF">Pfra01_001834800</name>
</gene>
<accession>A0A9W7D291</accession>
<dbReference type="SUPFAM" id="SSF47473">
    <property type="entry name" value="EF-hand"/>
    <property type="match status" value="1"/>
</dbReference>
<dbReference type="InterPro" id="IPR011992">
    <property type="entry name" value="EF-hand-dom_pair"/>
</dbReference>
<comment type="caution">
    <text evidence="2">The sequence shown here is derived from an EMBL/GenBank/DDBJ whole genome shotgun (WGS) entry which is preliminary data.</text>
</comment>
<dbReference type="EMBL" id="BSXT01002263">
    <property type="protein sequence ID" value="GMF48001.1"/>
    <property type="molecule type" value="Genomic_DNA"/>
</dbReference>
<name>A0A9W7D291_9STRA</name>